<sequence length="179" mass="20268">MPLDDEINVSPEISDDFQNFAEFCSENTGREADYLEVVGKNPLEMDAVTIAFSMRHLVRLSRDLLEVLLQSVQDDSMPASLETILATKGIQLDKVHAATLRDVIFAFRDSTDDDSRSVLVRALQIMAISRERRRMVLNLGESYAPPEEGWIGEDFGGDDSMLETVRAIEDPRWVKEEEM</sequence>
<proteinExistence type="predicted"/>
<accession>A0A9D6Z1Z9</accession>
<gene>
    <name evidence="1" type="ORF">HY912_01420</name>
</gene>
<evidence type="ECO:0000313" key="2">
    <source>
        <dbReference type="Proteomes" id="UP000807825"/>
    </source>
</evidence>
<name>A0A9D6Z1Z9_9BACT</name>
<comment type="caution">
    <text evidence="1">The sequence shown here is derived from an EMBL/GenBank/DDBJ whole genome shotgun (WGS) entry which is preliminary data.</text>
</comment>
<reference evidence="1" key="1">
    <citation type="submission" date="2020-07" db="EMBL/GenBank/DDBJ databases">
        <title>Huge and variable diversity of episymbiotic CPR bacteria and DPANN archaea in groundwater ecosystems.</title>
        <authorList>
            <person name="He C.Y."/>
            <person name="Keren R."/>
            <person name="Whittaker M."/>
            <person name="Farag I.F."/>
            <person name="Doudna J."/>
            <person name="Cate J.H.D."/>
            <person name="Banfield J.F."/>
        </authorList>
    </citation>
    <scope>NUCLEOTIDE SEQUENCE</scope>
    <source>
        <strain evidence="1">NC_groundwater_1664_Pr3_B-0.1um_52_9</strain>
    </source>
</reference>
<dbReference type="Proteomes" id="UP000807825">
    <property type="component" value="Unassembled WGS sequence"/>
</dbReference>
<protein>
    <submittedName>
        <fullName evidence="1">Uncharacterized protein</fullName>
    </submittedName>
</protein>
<organism evidence="1 2">
    <name type="scientific">Desulfomonile tiedjei</name>
    <dbReference type="NCBI Taxonomy" id="2358"/>
    <lineage>
        <taxon>Bacteria</taxon>
        <taxon>Pseudomonadati</taxon>
        <taxon>Thermodesulfobacteriota</taxon>
        <taxon>Desulfomonilia</taxon>
        <taxon>Desulfomonilales</taxon>
        <taxon>Desulfomonilaceae</taxon>
        <taxon>Desulfomonile</taxon>
    </lineage>
</organism>
<dbReference type="AlphaFoldDB" id="A0A9D6Z1Z9"/>
<dbReference type="EMBL" id="JACRDE010000044">
    <property type="protein sequence ID" value="MBI5248127.1"/>
    <property type="molecule type" value="Genomic_DNA"/>
</dbReference>
<evidence type="ECO:0000313" key="1">
    <source>
        <dbReference type="EMBL" id="MBI5248127.1"/>
    </source>
</evidence>